<organism evidence="1 2">
    <name type="scientific">Citricoccus muralis</name>
    <dbReference type="NCBI Taxonomy" id="169134"/>
    <lineage>
        <taxon>Bacteria</taxon>
        <taxon>Bacillati</taxon>
        <taxon>Actinomycetota</taxon>
        <taxon>Actinomycetes</taxon>
        <taxon>Micrococcales</taxon>
        <taxon>Micrococcaceae</taxon>
        <taxon>Citricoccus</taxon>
    </lineage>
</organism>
<sequence>MLVLMRVTIEFYIAMVRTSQNTAATVAELQSLRQDNQRR</sequence>
<evidence type="ECO:0000313" key="1">
    <source>
        <dbReference type="EMBL" id="REE02948.1"/>
    </source>
</evidence>
<protein>
    <submittedName>
        <fullName evidence="1">Uncharacterized protein</fullName>
    </submittedName>
</protein>
<reference evidence="1 2" key="1">
    <citation type="submission" date="2018-07" db="EMBL/GenBank/DDBJ databases">
        <title>Sequencing the genomes of 1000 actinobacteria strains.</title>
        <authorList>
            <person name="Klenk H.-P."/>
        </authorList>
    </citation>
    <scope>NUCLEOTIDE SEQUENCE [LARGE SCALE GENOMIC DNA]</scope>
    <source>
        <strain evidence="1 2">DSM 14442</strain>
    </source>
</reference>
<dbReference type="AlphaFoldDB" id="A0A3D9L9A9"/>
<gene>
    <name evidence="1" type="ORF">C8E99_0738</name>
</gene>
<dbReference type="EMBL" id="QREH01000001">
    <property type="protein sequence ID" value="REE02948.1"/>
    <property type="molecule type" value="Genomic_DNA"/>
</dbReference>
<keyword evidence="2" id="KW-1185">Reference proteome</keyword>
<comment type="caution">
    <text evidence="1">The sequence shown here is derived from an EMBL/GenBank/DDBJ whole genome shotgun (WGS) entry which is preliminary data.</text>
</comment>
<proteinExistence type="predicted"/>
<dbReference type="Proteomes" id="UP000256727">
    <property type="component" value="Unassembled WGS sequence"/>
</dbReference>
<accession>A0A3D9L9A9</accession>
<evidence type="ECO:0000313" key="2">
    <source>
        <dbReference type="Proteomes" id="UP000256727"/>
    </source>
</evidence>
<name>A0A3D9L9A9_9MICC</name>